<protein>
    <submittedName>
        <fullName evidence="2">Uncharacterized protein</fullName>
    </submittedName>
</protein>
<evidence type="ECO:0000313" key="2">
    <source>
        <dbReference type="WBParaSite" id="BXY_0134300.1"/>
    </source>
</evidence>
<dbReference type="WBParaSite" id="BXY_0134300.1">
    <property type="protein sequence ID" value="BXY_0134300.1"/>
    <property type="gene ID" value="BXY_0134300"/>
</dbReference>
<name>A0A1I7RKV8_BURXY</name>
<accession>A0A1I7RKV8</accession>
<proteinExistence type="predicted"/>
<organism evidence="1 2">
    <name type="scientific">Bursaphelenchus xylophilus</name>
    <name type="common">Pinewood nematode worm</name>
    <name type="synonym">Aphelenchoides xylophilus</name>
    <dbReference type="NCBI Taxonomy" id="6326"/>
    <lineage>
        <taxon>Eukaryota</taxon>
        <taxon>Metazoa</taxon>
        <taxon>Ecdysozoa</taxon>
        <taxon>Nematoda</taxon>
        <taxon>Chromadorea</taxon>
        <taxon>Rhabditida</taxon>
        <taxon>Tylenchina</taxon>
        <taxon>Tylenchomorpha</taxon>
        <taxon>Aphelenchoidea</taxon>
        <taxon>Aphelenchoididae</taxon>
        <taxon>Bursaphelenchus</taxon>
    </lineage>
</organism>
<sequence>MYRIKLTLQILPDSPRAAPIVKKIFSKNVVRHERMEPDSSSWVKLVRLIAESLQNDDVDEDLFCLSPSFDPIFSNQSLNDSEHVESALRRQLYECHNVPVVFTDEFIYEATLPLFCRIMRKAQNDLNFGNNLILTMEAIARKLKPNTLDRSLIVKHEEPLKELVKLMNVECFWELREHVIAVWKLILFGFEAAGRYLLIRRLYSLIMDNVVQLKYEPQTIALLIDFYRQSLDNGLNNVFKKEISFFYGDLLRASYSDIEAGFPFFTSVCSLLKFHALSGFDKECLKSAKDRLLEPIKNQIEDYVNLQKMKNKESGYENGSLDLVLFCVNDTYSVVKSRC</sequence>
<evidence type="ECO:0000313" key="1">
    <source>
        <dbReference type="Proteomes" id="UP000095284"/>
    </source>
</evidence>
<reference evidence="2" key="1">
    <citation type="submission" date="2016-11" db="UniProtKB">
        <authorList>
            <consortium name="WormBaseParasite"/>
        </authorList>
    </citation>
    <scope>IDENTIFICATION</scope>
</reference>
<dbReference type="AlphaFoldDB" id="A0A1I7RKV8"/>
<dbReference type="eggNOG" id="KOG1713">
    <property type="taxonomic scope" value="Eukaryota"/>
</dbReference>
<dbReference type="Proteomes" id="UP000095284">
    <property type="component" value="Unplaced"/>
</dbReference>